<evidence type="ECO:0000313" key="1">
    <source>
        <dbReference type="EMBL" id="ANH76918.1"/>
    </source>
</evidence>
<gene>
    <name evidence="1" type="ORF">ACS15_5660</name>
</gene>
<accession>A0AAC9BMG1</accession>
<reference evidence="1 2" key="1">
    <citation type="submission" date="2015-09" db="EMBL/GenBank/DDBJ databases">
        <authorList>
            <person name="Xu Y."/>
            <person name="Nagy A."/>
            <person name="Liu N.T."/>
            <person name="Nou X."/>
        </authorList>
    </citation>
    <scope>NUCLEOTIDE SEQUENCE [LARGE SCALE GENOMIC DNA]</scope>
    <source>
        <strain evidence="1 2">FC1138</strain>
    </source>
</reference>
<protein>
    <submittedName>
        <fullName evidence="1">Uncharacterized protein</fullName>
    </submittedName>
</protein>
<organism evidence="1 2">
    <name type="scientific">Ralstonia insidiosa</name>
    <dbReference type="NCBI Taxonomy" id="190721"/>
    <lineage>
        <taxon>Bacteria</taxon>
        <taxon>Pseudomonadati</taxon>
        <taxon>Pseudomonadota</taxon>
        <taxon>Betaproteobacteria</taxon>
        <taxon>Burkholderiales</taxon>
        <taxon>Burkholderiaceae</taxon>
        <taxon>Ralstonia</taxon>
    </lineage>
</organism>
<evidence type="ECO:0000313" key="2">
    <source>
        <dbReference type="Proteomes" id="UP000077927"/>
    </source>
</evidence>
<sequence>MAGLVSPVARGSMAVCAVVFPKKEISNGTFECSGYAFDNV</sequence>
<proteinExistence type="predicted"/>
<dbReference type="EMBL" id="CP012606">
    <property type="protein sequence ID" value="ANH76918.1"/>
    <property type="molecule type" value="Genomic_DNA"/>
</dbReference>
<dbReference type="AlphaFoldDB" id="A0AAC9BMG1"/>
<dbReference type="KEGG" id="rin:ACS15_5660"/>
<dbReference type="Proteomes" id="UP000077927">
    <property type="component" value="Chromosome 2"/>
</dbReference>
<name>A0AAC9BMG1_9RALS</name>